<dbReference type="PANTHER" id="PTHR35004">
    <property type="entry name" value="TRANSPOSASE RV3428C-RELATED"/>
    <property type="match status" value="1"/>
</dbReference>
<reference evidence="1 2" key="1">
    <citation type="submission" date="2021-01" db="EMBL/GenBank/DDBJ databases">
        <title>Whole genome shotgun sequence of Actinoplanes couchii NBRC 106145.</title>
        <authorList>
            <person name="Komaki H."/>
            <person name="Tamura T."/>
        </authorList>
    </citation>
    <scope>NUCLEOTIDE SEQUENCE [LARGE SCALE GENOMIC DNA]</scope>
    <source>
        <strain evidence="1 2">NBRC 106145</strain>
    </source>
</reference>
<protein>
    <recommendedName>
        <fullName evidence="3">Transposase</fullName>
    </recommendedName>
</protein>
<evidence type="ECO:0000313" key="2">
    <source>
        <dbReference type="Proteomes" id="UP000612282"/>
    </source>
</evidence>
<comment type="caution">
    <text evidence="1">The sequence shown here is derived from an EMBL/GenBank/DDBJ whole genome shotgun (WGS) entry which is preliminary data.</text>
</comment>
<dbReference type="Proteomes" id="UP000612282">
    <property type="component" value="Unassembled WGS sequence"/>
</dbReference>
<evidence type="ECO:0000313" key="1">
    <source>
        <dbReference type="EMBL" id="GID61597.1"/>
    </source>
</evidence>
<sequence>MVRRYVADRKPKIRAEAGHGPDDVFFPQTHRPGVEAEVDFGEVVINLRGEPVTCMLFAFRLSFSGKSVHRIFASGGTEAFLEGHVHAFTTLGGVPTGKIRYDNLRAAVAQGRCCVVRSRDVFGPARWRGQIAVASSVNMAASRSRVGVSAAIS</sequence>
<dbReference type="PANTHER" id="PTHR35004:SF7">
    <property type="entry name" value="INTEGRASE PROTEIN"/>
    <property type="match status" value="1"/>
</dbReference>
<accession>A0ABQ3XTA6</accession>
<organism evidence="1 2">
    <name type="scientific">Actinoplanes couchii</name>
    <dbReference type="NCBI Taxonomy" id="403638"/>
    <lineage>
        <taxon>Bacteria</taxon>
        <taxon>Bacillati</taxon>
        <taxon>Actinomycetota</taxon>
        <taxon>Actinomycetes</taxon>
        <taxon>Micromonosporales</taxon>
        <taxon>Micromonosporaceae</taxon>
        <taxon>Actinoplanes</taxon>
    </lineage>
</organism>
<gene>
    <name evidence="1" type="ORF">Aco03nite_100010</name>
</gene>
<evidence type="ECO:0008006" key="3">
    <source>
        <dbReference type="Google" id="ProtNLM"/>
    </source>
</evidence>
<proteinExistence type="predicted"/>
<keyword evidence="2" id="KW-1185">Reference proteome</keyword>
<dbReference type="RefSeq" id="WP_203809715.1">
    <property type="nucleotide sequence ID" value="NZ_BAAAQE010000021.1"/>
</dbReference>
<dbReference type="EMBL" id="BOMG01000130">
    <property type="protein sequence ID" value="GID61597.1"/>
    <property type="molecule type" value="Genomic_DNA"/>
</dbReference>
<name>A0ABQ3XTA6_9ACTN</name>